<dbReference type="GO" id="GO:0003677">
    <property type="term" value="F:DNA binding"/>
    <property type="evidence" value="ECO:0007669"/>
    <property type="project" value="UniProtKB-UniRule"/>
</dbReference>
<accession>A0A345SWY7</accession>
<dbReference type="Pfam" id="PF13374">
    <property type="entry name" value="TPR_10"/>
    <property type="match status" value="1"/>
</dbReference>
<keyword evidence="3" id="KW-0805">Transcription regulation</keyword>
<feature type="region of interest" description="Disordered" evidence="7">
    <location>
        <begin position="275"/>
        <end position="302"/>
    </location>
</feature>
<dbReference type="Pfam" id="PF00931">
    <property type="entry name" value="NB-ARC"/>
    <property type="match status" value="1"/>
</dbReference>
<dbReference type="InterPro" id="IPR019734">
    <property type="entry name" value="TPR_rpt"/>
</dbReference>
<dbReference type="PROSITE" id="PS51755">
    <property type="entry name" value="OMPR_PHOB"/>
    <property type="match status" value="1"/>
</dbReference>
<evidence type="ECO:0000256" key="4">
    <source>
        <dbReference type="ARBA" id="ARBA00023125"/>
    </source>
</evidence>
<name>A0A345SWY7_9ACTN</name>
<evidence type="ECO:0000256" key="7">
    <source>
        <dbReference type="SAM" id="MobiDB-lite"/>
    </source>
</evidence>
<dbReference type="PANTHER" id="PTHR35807:SF1">
    <property type="entry name" value="TRANSCRIPTIONAL REGULATOR REDD"/>
    <property type="match status" value="1"/>
</dbReference>
<evidence type="ECO:0000256" key="5">
    <source>
        <dbReference type="ARBA" id="ARBA00023163"/>
    </source>
</evidence>
<dbReference type="Gene3D" id="1.25.40.10">
    <property type="entry name" value="Tetratricopeptide repeat domain"/>
    <property type="match status" value="3"/>
</dbReference>
<dbReference type="Pfam" id="PF03704">
    <property type="entry name" value="BTAD"/>
    <property type="match status" value="1"/>
</dbReference>
<dbReference type="Gene3D" id="1.10.10.10">
    <property type="entry name" value="Winged helix-like DNA-binding domain superfamily/Winged helix DNA-binding domain"/>
    <property type="match status" value="1"/>
</dbReference>
<dbReference type="EMBL" id="CP031264">
    <property type="protein sequence ID" value="AXI78242.1"/>
    <property type="molecule type" value="Genomic_DNA"/>
</dbReference>
<sequence>MPNSTDSAIHTNEIDQQMSGTTGAEEGPLVEFRLLGPLEVWVDGRQIRLGSAKERAVLAVLICAAESPVTVDALLERVWDGNPPPSGPDTLQSYVSRLRNRLRAAAGDGVRLDFSARTYRLRTDPEAVDLQRFRRLHRQGRATAAAGDPERAVELLRDAQALWRGDALSGFDSVWATGLRSRLGEEHRAAREQRIRLELDLGRHAELIGELSELAAARPVPEPMVMDLMLALYRSGRHAESLTAYRDARARLRDELGLDPRPELNHLHQRILRRDPALAVPEPTDHAPGRASRAPDNLPRDLPDFTGRRAELEVLLAEPPSDTTSLPVTVIHGMPGVGKTTLAIRAAHLLRDRYPHGLIHLDLHAYSRQAPREPSDALALLLTLVGTPPGTLPADLDGRASLWRDRMAGSRALLVLDDVRDTAQIRPLLPGTPHCRVFITSRHRLADLEGAEPLSLDVPAAAEAVELFTRIVGASRISDPESVRQAVDLCGRHPLAVQLMANRFRHRDAWDVDDLVDRLRQSPGQPGELDTLPGVAGSFELSYSELGAAEQRLFRLLALHPGPDLTLYSATALDGRSPSDVRRSLDELTECHFMEELLRDRYCFHGLIRDFALRVSRRDDAEAERHAAMLRLLDYYLAVADDADRLVHPLRRRLDIRPENPPAARPAFTDADEAGAWMDVERSNLLAVSRTAAAHSPTHARLIPHVLAKAFYSWGAWQVADGLHQAALGAWGEDGDQAARAQILVERASMLWTLGVHDGALRCGLDALRLSRAAQDPRGQAEALYQVGRARLVSGRPREVLLSLEEALLLHRETGNRRGEAEVRNLKGIALSRAGRFHEALEQFRSMLVLELEIGDKYGQMWALNNMGDSYSRLGRHQVARSHYDQAMALVRRVGGMQELGNVYDSYGNFYRETGEPFRALGYSRKAVDLFRALNDPRSESDSLISIGLTYQKLGRNADALIHFTMAERIALRIDSRLTRQKALLGIAATRRASGQYKEALAADHEALRIARRMDAIFETAEAWGGLAQTAVALRRTTAARRFWLRALMLYQELDVPDAEVVRGHLTELGITGTGENAAPHEA</sequence>
<dbReference type="CDD" id="cd00383">
    <property type="entry name" value="trans_reg_C"/>
    <property type="match status" value="1"/>
</dbReference>
<dbReference type="SUPFAM" id="SSF52540">
    <property type="entry name" value="P-loop containing nucleoside triphosphate hydrolases"/>
    <property type="match status" value="1"/>
</dbReference>
<comment type="similarity">
    <text evidence="1">Belongs to the AfsR/DnrI/RedD regulatory family.</text>
</comment>
<gene>
    <name evidence="9" type="ORF">C7M71_013105</name>
</gene>
<organism evidence="9 10">
    <name type="scientific">Peterkaempfera bronchialis</name>
    <dbReference type="NCBI Taxonomy" id="2126346"/>
    <lineage>
        <taxon>Bacteria</taxon>
        <taxon>Bacillati</taxon>
        <taxon>Actinomycetota</taxon>
        <taxon>Actinomycetes</taxon>
        <taxon>Kitasatosporales</taxon>
        <taxon>Streptomycetaceae</taxon>
        <taxon>Peterkaempfera</taxon>
    </lineage>
</organism>
<dbReference type="InterPro" id="IPR051677">
    <property type="entry name" value="AfsR-DnrI-RedD_regulator"/>
</dbReference>
<keyword evidence="4 6" id="KW-0238">DNA-binding</keyword>
<dbReference type="SMART" id="SM01043">
    <property type="entry name" value="BTAD"/>
    <property type="match status" value="1"/>
</dbReference>
<keyword evidence="5" id="KW-0804">Transcription</keyword>
<dbReference type="KEGG" id="stri:C7M71_013105"/>
<feature type="region of interest" description="Disordered" evidence="7">
    <location>
        <begin position="1"/>
        <end position="23"/>
    </location>
</feature>
<dbReference type="Pfam" id="PF00486">
    <property type="entry name" value="Trans_reg_C"/>
    <property type="match status" value="1"/>
</dbReference>
<keyword evidence="2" id="KW-0902">Two-component regulatory system</keyword>
<dbReference type="InterPro" id="IPR001867">
    <property type="entry name" value="OmpR/PhoB-type_DNA-bd"/>
</dbReference>
<dbReference type="SMART" id="SM00862">
    <property type="entry name" value="Trans_reg_C"/>
    <property type="match status" value="1"/>
</dbReference>
<dbReference type="CDD" id="cd15831">
    <property type="entry name" value="BTAD"/>
    <property type="match status" value="1"/>
</dbReference>
<dbReference type="AlphaFoldDB" id="A0A345SWY7"/>
<dbReference type="InterPro" id="IPR002182">
    <property type="entry name" value="NB-ARC"/>
</dbReference>
<dbReference type="Proteomes" id="UP000249340">
    <property type="component" value="Chromosome"/>
</dbReference>
<reference evidence="10" key="1">
    <citation type="submission" date="2018-07" db="EMBL/GenBank/DDBJ databases">
        <title>Streptacidiphilus bronchialis DSM 106435 chromosome.</title>
        <authorList>
            <person name="Batra D."/>
            <person name="Gulvik C.A."/>
        </authorList>
    </citation>
    <scope>NUCLEOTIDE SEQUENCE [LARGE SCALE GENOMIC DNA]</scope>
    <source>
        <strain evidence="10">DSM 106435</strain>
    </source>
</reference>
<dbReference type="Gene3D" id="3.40.50.300">
    <property type="entry name" value="P-loop containing nucleotide triphosphate hydrolases"/>
    <property type="match status" value="1"/>
</dbReference>
<evidence type="ECO:0000256" key="3">
    <source>
        <dbReference type="ARBA" id="ARBA00023015"/>
    </source>
</evidence>
<evidence type="ECO:0000256" key="1">
    <source>
        <dbReference type="ARBA" id="ARBA00005820"/>
    </source>
</evidence>
<evidence type="ECO:0000313" key="10">
    <source>
        <dbReference type="Proteomes" id="UP000249340"/>
    </source>
</evidence>
<evidence type="ECO:0000259" key="8">
    <source>
        <dbReference type="PROSITE" id="PS51755"/>
    </source>
</evidence>
<dbReference type="InterPro" id="IPR036388">
    <property type="entry name" value="WH-like_DNA-bd_sf"/>
</dbReference>
<protein>
    <submittedName>
        <fullName evidence="9">AfsR family transcriptional regulator</fullName>
    </submittedName>
</protein>
<dbReference type="InterPro" id="IPR016032">
    <property type="entry name" value="Sig_transdc_resp-reg_C-effctor"/>
</dbReference>
<proteinExistence type="inferred from homology"/>
<feature type="domain" description="OmpR/PhoB-type" evidence="8">
    <location>
        <begin position="21"/>
        <end position="123"/>
    </location>
</feature>
<dbReference type="Pfam" id="PF13424">
    <property type="entry name" value="TPR_12"/>
    <property type="match status" value="1"/>
</dbReference>
<dbReference type="SUPFAM" id="SSF46894">
    <property type="entry name" value="C-terminal effector domain of the bipartite response regulators"/>
    <property type="match status" value="1"/>
</dbReference>
<evidence type="ECO:0000313" key="9">
    <source>
        <dbReference type="EMBL" id="AXI78242.1"/>
    </source>
</evidence>
<dbReference type="PRINTS" id="PR00364">
    <property type="entry name" value="DISEASERSIST"/>
</dbReference>
<evidence type="ECO:0000256" key="6">
    <source>
        <dbReference type="PROSITE-ProRule" id="PRU01091"/>
    </source>
</evidence>
<evidence type="ECO:0000256" key="2">
    <source>
        <dbReference type="ARBA" id="ARBA00023012"/>
    </source>
</evidence>
<dbReference type="OrthoDB" id="581105at2"/>
<dbReference type="SMART" id="SM00028">
    <property type="entry name" value="TPR"/>
    <property type="match status" value="8"/>
</dbReference>
<dbReference type="InterPro" id="IPR027417">
    <property type="entry name" value="P-loop_NTPase"/>
</dbReference>
<dbReference type="InterPro" id="IPR005158">
    <property type="entry name" value="BTAD"/>
</dbReference>
<dbReference type="PANTHER" id="PTHR35807">
    <property type="entry name" value="TRANSCRIPTIONAL REGULATOR REDD-RELATED"/>
    <property type="match status" value="1"/>
</dbReference>
<dbReference type="GO" id="GO:0006355">
    <property type="term" value="P:regulation of DNA-templated transcription"/>
    <property type="evidence" value="ECO:0007669"/>
    <property type="project" value="InterPro"/>
</dbReference>
<dbReference type="SUPFAM" id="SSF48452">
    <property type="entry name" value="TPR-like"/>
    <property type="match status" value="3"/>
</dbReference>
<feature type="DNA-binding region" description="OmpR/PhoB-type" evidence="6">
    <location>
        <begin position="21"/>
        <end position="123"/>
    </location>
</feature>
<feature type="compositionally biased region" description="Polar residues" evidence="7">
    <location>
        <begin position="1"/>
        <end position="22"/>
    </location>
</feature>
<dbReference type="GO" id="GO:0000160">
    <property type="term" value="P:phosphorelay signal transduction system"/>
    <property type="evidence" value="ECO:0007669"/>
    <property type="project" value="UniProtKB-KW"/>
</dbReference>
<keyword evidence="10" id="KW-1185">Reference proteome</keyword>
<dbReference type="InterPro" id="IPR011990">
    <property type="entry name" value="TPR-like_helical_dom_sf"/>
</dbReference>